<dbReference type="InterPro" id="IPR006638">
    <property type="entry name" value="Elp3/MiaA/NifB-like_rSAM"/>
</dbReference>
<evidence type="ECO:0000313" key="6">
    <source>
        <dbReference type="EMBL" id="QOV20810.1"/>
    </source>
</evidence>
<organism evidence="6 7">
    <name type="scientific">Blautia liquoris</name>
    <dbReference type="NCBI Taxonomy" id="2779518"/>
    <lineage>
        <taxon>Bacteria</taxon>
        <taxon>Bacillati</taxon>
        <taxon>Bacillota</taxon>
        <taxon>Clostridia</taxon>
        <taxon>Lachnospirales</taxon>
        <taxon>Lachnospiraceae</taxon>
        <taxon>Blautia</taxon>
    </lineage>
</organism>
<dbReference type="RefSeq" id="WP_193737124.1">
    <property type="nucleotide sequence ID" value="NZ_CP063304.1"/>
</dbReference>
<dbReference type="PANTHER" id="PTHR43524:SF1">
    <property type="entry name" value="RADICAL SAM SUPERFAMILY PROTEIN"/>
    <property type="match status" value="1"/>
</dbReference>
<evidence type="ECO:0000256" key="3">
    <source>
        <dbReference type="ARBA" id="ARBA00023004"/>
    </source>
</evidence>
<dbReference type="PANTHER" id="PTHR43524">
    <property type="entry name" value="RADICAL SAM SUPERFAMILY PROTEIN"/>
    <property type="match status" value="1"/>
</dbReference>
<dbReference type="SUPFAM" id="SSF102114">
    <property type="entry name" value="Radical SAM enzymes"/>
    <property type="match status" value="1"/>
</dbReference>
<evidence type="ECO:0000256" key="2">
    <source>
        <dbReference type="ARBA" id="ARBA00022723"/>
    </source>
</evidence>
<keyword evidence="2" id="KW-0479">Metal-binding</keyword>
<dbReference type="EMBL" id="CP063304">
    <property type="protein sequence ID" value="QOV20810.1"/>
    <property type="molecule type" value="Genomic_DNA"/>
</dbReference>
<dbReference type="InterPro" id="IPR013785">
    <property type="entry name" value="Aldolase_TIM"/>
</dbReference>
<dbReference type="GO" id="GO:0046872">
    <property type="term" value="F:metal ion binding"/>
    <property type="evidence" value="ECO:0007669"/>
    <property type="project" value="UniProtKB-KW"/>
</dbReference>
<dbReference type="AlphaFoldDB" id="A0A7M2RN72"/>
<dbReference type="CDD" id="cd01335">
    <property type="entry name" value="Radical_SAM"/>
    <property type="match status" value="1"/>
</dbReference>
<dbReference type="KEGG" id="bliq:INP51_07810"/>
<name>A0A7M2RN72_9FIRM</name>
<feature type="domain" description="Radical SAM core" evidence="5">
    <location>
        <begin position="111"/>
        <end position="321"/>
    </location>
</feature>
<dbReference type="InterPro" id="IPR058240">
    <property type="entry name" value="rSAM_sf"/>
</dbReference>
<protein>
    <submittedName>
        <fullName evidence="6">Radical SAM protein</fullName>
    </submittedName>
</protein>
<dbReference type="SMART" id="SM00729">
    <property type="entry name" value="Elp3"/>
    <property type="match status" value="1"/>
</dbReference>
<proteinExistence type="predicted"/>
<keyword evidence="1" id="KW-0949">S-adenosyl-L-methionine</keyword>
<dbReference type="Pfam" id="PF04055">
    <property type="entry name" value="Radical_SAM"/>
    <property type="match status" value="1"/>
</dbReference>
<dbReference type="Proteomes" id="UP000593601">
    <property type="component" value="Chromosome"/>
</dbReference>
<dbReference type="InterPro" id="IPR023885">
    <property type="entry name" value="4Fe4S-binding_SPASM_dom"/>
</dbReference>
<evidence type="ECO:0000256" key="4">
    <source>
        <dbReference type="ARBA" id="ARBA00023014"/>
    </source>
</evidence>
<dbReference type="SFLD" id="SFLDS00029">
    <property type="entry name" value="Radical_SAM"/>
    <property type="match status" value="1"/>
</dbReference>
<keyword evidence="4" id="KW-0411">Iron-sulfur</keyword>
<dbReference type="CDD" id="cd21128">
    <property type="entry name" value="SPASM_rSAM"/>
    <property type="match status" value="1"/>
</dbReference>
<accession>A0A7M2RN72</accession>
<evidence type="ECO:0000313" key="7">
    <source>
        <dbReference type="Proteomes" id="UP000593601"/>
    </source>
</evidence>
<keyword evidence="7" id="KW-1185">Reference proteome</keyword>
<dbReference type="GO" id="GO:0051536">
    <property type="term" value="F:iron-sulfur cluster binding"/>
    <property type="evidence" value="ECO:0007669"/>
    <property type="project" value="UniProtKB-KW"/>
</dbReference>
<keyword evidence="3" id="KW-0408">Iron</keyword>
<dbReference type="InterPro" id="IPR007197">
    <property type="entry name" value="rSAM"/>
</dbReference>
<dbReference type="SFLD" id="SFLDG01067">
    <property type="entry name" value="SPASM/twitch_domain_containing"/>
    <property type="match status" value="1"/>
</dbReference>
<dbReference type="GO" id="GO:0003824">
    <property type="term" value="F:catalytic activity"/>
    <property type="evidence" value="ECO:0007669"/>
    <property type="project" value="InterPro"/>
</dbReference>
<dbReference type="PROSITE" id="PS51918">
    <property type="entry name" value="RADICAL_SAM"/>
    <property type="match status" value="1"/>
</dbReference>
<dbReference type="Gene3D" id="3.20.20.70">
    <property type="entry name" value="Aldolase class I"/>
    <property type="match status" value="1"/>
</dbReference>
<sequence>MADGFKNAATRAAFSAAIDGVLRYVNKDEEDREKAFNKLIDLAQKFLGDTFQSKVFDSARELVKDPDSKWMRFINCALNELDPHVIKMNALNLGYQAGFYGFKKTQALKEELGCNVPWIILMDPTSACNLHCTGCWAAEYGNRLNLSYEDLDSIVTQGKELGIYFYMMTGGEPLVRKDDIIKLCKKHKDCAFHAFTNGTLIDEKFCKEAAAAGNITFSLSLEGFEEVNDGRRGNGIFDKVMDAMDLMKAHGLLFGTSICYTSANYKTVTSDEFLKMIISKGVRFTWYFHYMPVGNDASVDLLPTKEQREYMYHRIRELRTNECDLPIFAMDFQNDGEYVGGCIAGGRFYAHINPNGDVEPCVFIHYSSANIHDMSLLDCFKQPLFMEYKKNQPFNENHLRPCPMLENPEKLTEMVEKTGAHSTDLQSPETAEHLCDKCEAYANCWKDEADELWKNSEDQRKKRKSSDVLFGK</sequence>
<evidence type="ECO:0000259" key="5">
    <source>
        <dbReference type="PROSITE" id="PS51918"/>
    </source>
</evidence>
<evidence type="ECO:0000256" key="1">
    <source>
        <dbReference type="ARBA" id="ARBA00022691"/>
    </source>
</evidence>
<gene>
    <name evidence="6" type="ORF">INP51_07810</name>
</gene>
<dbReference type="Pfam" id="PF13186">
    <property type="entry name" value="SPASM"/>
    <property type="match status" value="1"/>
</dbReference>
<reference evidence="6 7" key="1">
    <citation type="submission" date="2020-10" db="EMBL/GenBank/DDBJ databases">
        <title>Blautia liquoris sp.nov., isolated from the mud in a fermentation cellar used for the production of Chinese strong-flavoured liquor.</title>
        <authorList>
            <person name="Lu L."/>
        </authorList>
    </citation>
    <scope>NUCLEOTIDE SEQUENCE [LARGE SCALE GENOMIC DNA]</scope>
    <source>
        <strain evidence="6 7">LZLJ-3</strain>
    </source>
</reference>